<evidence type="ECO:0000313" key="1">
    <source>
        <dbReference type="EMBL" id="ODM88458.1"/>
    </source>
</evidence>
<name>A0A1D2M663_ORCCI</name>
<organism evidence="1 2">
    <name type="scientific">Orchesella cincta</name>
    <name type="common">Springtail</name>
    <name type="synonym">Podura cincta</name>
    <dbReference type="NCBI Taxonomy" id="48709"/>
    <lineage>
        <taxon>Eukaryota</taxon>
        <taxon>Metazoa</taxon>
        <taxon>Ecdysozoa</taxon>
        <taxon>Arthropoda</taxon>
        <taxon>Hexapoda</taxon>
        <taxon>Collembola</taxon>
        <taxon>Entomobryomorpha</taxon>
        <taxon>Entomobryoidea</taxon>
        <taxon>Orchesellidae</taxon>
        <taxon>Orchesellinae</taxon>
        <taxon>Orchesella</taxon>
    </lineage>
</organism>
<keyword evidence="2" id="KW-1185">Reference proteome</keyword>
<proteinExistence type="predicted"/>
<dbReference type="EMBL" id="LJIJ01003579">
    <property type="protein sequence ID" value="ODM88458.1"/>
    <property type="molecule type" value="Genomic_DNA"/>
</dbReference>
<evidence type="ECO:0000313" key="2">
    <source>
        <dbReference type="Proteomes" id="UP000094527"/>
    </source>
</evidence>
<protein>
    <submittedName>
        <fullName evidence="1">Uncharacterized protein</fullName>
    </submittedName>
</protein>
<accession>A0A1D2M663</accession>
<comment type="caution">
    <text evidence="1">The sequence shown here is derived from an EMBL/GenBank/DDBJ whole genome shotgun (WGS) entry which is preliminary data.</text>
</comment>
<dbReference type="Proteomes" id="UP000094527">
    <property type="component" value="Unassembled WGS sequence"/>
</dbReference>
<reference evidence="1 2" key="1">
    <citation type="journal article" date="2016" name="Genome Biol. Evol.">
        <title>Gene Family Evolution Reflects Adaptation to Soil Environmental Stressors in the Genome of the Collembolan Orchesella cincta.</title>
        <authorList>
            <person name="Faddeeva-Vakhrusheva A."/>
            <person name="Derks M.F."/>
            <person name="Anvar S.Y."/>
            <person name="Agamennone V."/>
            <person name="Suring W."/>
            <person name="Smit S."/>
            <person name="van Straalen N.M."/>
            <person name="Roelofs D."/>
        </authorList>
    </citation>
    <scope>NUCLEOTIDE SEQUENCE [LARGE SCALE GENOMIC DNA]</scope>
    <source>
        <tissue evidence="1">Mixed pool</tissue>
    </source>
</reference>
<gene>
    <name evidence="1" type="ORF">Ocin01_18225</name>
</gene>
<dbReference type="AlphaFoldDB" id="A0A1D2M663"/>
<sequence length="79" mass="8735">MHDVGGSKVLQNVSSWGTAETTLAGKFTVELCFHVAFATTSSLKTKRVTVPKNLRKSEGSVNHIFSIARRSRRVLFGER</sequence>